<keyword evidence="3" id="KW-1185">Reference proteome</keyword>
<evidence type="ECO:0000313" key="3">
    <source>
        <dbReference type="Proteomes" id="UP000198309"/>
    </source>
</evidence>
<evidence type="ECO:0000313" key="2">
    <source>
        <dbReference type="EMBL" id="SNT48093.1"/>
    </source>
</evidence>
<sequence length="87" mass="9302">METPFTCREGSVAEAVDLAGGPIAVAKACGKSRQAVDKWIRSDQLPRTEYTGETRYAEVISELAEARGKHLDPAALRTNASPKKSAA</sequence>
<dbReference type="AlphaFoldDB" id="A0A239N0U2"/>
<dbReference type="InterPro" id="IPR010982">
    <property type="entry name" value="Lambda_DNA-bd_dom_sf"/>
</dbReference>
<dbReference type="EMBL" id="FNEC01000037">
    <property type="protein sequence ID" value="SDK39414.1"/>
    <property type="molecule type" value="Genomic_DNA"/>
</dbReference>
<reference evidence="2 3" key="2">
    <citation type="submission" date="2017-06" db="EMBL/GenBank/DDBJ databases">
        <authorList>
            <person name="Varghese N."/>
            <person name="Submissions S."/>
        </authorList>
    </citation>
    <scope>NUCLEOTIDE SEQUENCE [LARGE SCALE GENOMIC DNA]</scope>
    <source>
        <strain evidence="2 3">RLD-1</strain>
    </source>
</reference>
<dbReference type="EMBL" id="FZPC01000033">
    <property type="protein sequence ID" value="SNT48093.1"/>
    <property type="molecule type" value="Genomic_DNA"/>
</dbReference>
<evidence type="ECO:0008006" key="5">
    <source>
        <dbReference type="Google" id="ProtNLM"/>
    </source>
</evidence>
<accession>A0A239N0U2</accession>
<gene>
    <name evidence="1" type="ORF">SAMN05216189_10373</name>
    <name evidence="2" type="ORF">SAMN06295949_13379</name>
</gene>
<dbReference type="Gene3D" id="1.10.260.40">
    <property type="entry name" value="lambda repressor-like DNA-binding domains"/>
    <property type="match status" value="1"/>
</dbReference>
<proteinExistence type="predicted"/>
<name>A0A239N0U2_9PSED</name>
<protein>
    <recommendedName>
        <fullName evidence="5">Antitoxin of toxin-antitoxin system, YdaS/YdaT</fullName>
    </recommendedName>
</protein>
<dbReference type="RefSeq" id="WP_089394149.1">
    <property type="nucleotide sequence ID" value="NZ_FNEC01000037.1"/>
</dbReference>
<dbReference type="Proteomes" id="UP000198309">
    <property type="component" value="Unassembled WGS sequence"/>
</dbReference>
<organism evidence="1 4">
    <name type="scientific">Pseudomonas delhiensis</name>
    <dbReference type="NCBI Taxonomy" id="366289"/>
    <lineage>
        <taxon>Bacteria</taxon>
        <taxon>Pseudomonadati</taxon>
        <taxon>Pseudomonadota</taxon>
        <taxon>Gammaproteobacteria</taxon>
        <taxon>Pseudomonadales</taxon>
        <taxon>Pseudomonadaceae</taxon>
        <taxon>Pseudomonas</taxon>
    </lineage>
</organism>
<reference evidence="1 4" key="1">
    <citation type="submission" date="2016-10" db="EMBL/GenBank/DDBJ databases">
        <authorList>
            <person name="de Groot N.N."/>
        </authorList>
    </citation>
    <scope>NUCLEOTIDE SEQUENCE [LARGE SCALE GENOMIC DNA]</scope>
    <source>
        <strain evidence="1 4">CCM 7361</strain>
    </source>
</reference>
<dbReference type="GO" id="GO:0003677">
    <property type="term" value="F:DNA binding"/>
    <property type="evidence" value="ECO:0007669"/>
    <property type="project" value="InterPro"/>
</dbReference>
<dbReference type="Proteomes" id="UP000199693">
    <property type="component" value="Unassembled WGS sequence"/>
</dbReference>
<evidence type="ECO:0000313" key="4">
    <source>
        <dbReference type="Proteomes" id="UP000199693"/>
    </source>
</evidence>
<evidence type="ECO:0000313" key="1">
    <source>
        <dbReference type="EMBL" id="SDK39414.1"/>
    </source>
</evidence>